<protein>
    <recommendedName>
        <fullName evidence="4">BRO1 domain-containing protein</fullName>
    </recommendedName>
</protein>
<dbReference type="EMBL" id="JAPFFF010000004">
    <property type="protein sequence ID" value="KAK8891561.1"/>
    <property type="molecule type" value="Genomic_DNA"/>
</dbReference>
<feature type="compositionally biased region" description="Basic and acidic residues" evidence="1">
    <location>
        <begin position="450"/>
        <end position="468"/>
    </location>
</feature>
<evidence type="ECO:0000256" key="1">
    <source>
        <dbReference type="SAM" id="MobiDB-lite"/>
    </source>
</evidence>
<dbReference type="Proteomes" id="UP001470230">
    <property type="component" value="Unassembled WGS sequence"/>
</dbReference>
<sequence>MSKKLKSHLKLESSSFLFPEIYISSSSNLFRLTNFKGNKGDIDLRDQNEKLMDLQEQLLSEDLTINDKFTILSQINSIMKVLHTEYSIQYLRSEAELGFFFNENLDIRSALRHLEKAHSLGKRIKMDQDELINIAAEIALAHLYLKREGVTHINQAQKALKPYYNTSISDSLIRFKRDLSKSRILSIQKKYDASIQSYQSAITSLQETNEHQSSEIEGQLFLEVANNIDEASKSLPRFKGMAKRCYMRAHEIFIKIGDKESADAINPNKLPASYRFELEHPGEHMKEEEEKNEKIIDDATLLATPLNPEKIEFVSKGAMSFEKAPKRIRKEIIKIQNQLQNFSDTKKIRIEYIPNSAGKTEDEEAHDSDGDKEDIPPPEPKSLPPPSKVVAKPISSSQSYILSHDQFEAPKETKVEDVKKFTESEEDAQSIAAINNLFLSLSSYKREMDAQPRNIDTDDQPKVDPLDRFRRRRRKKDES</sequence>
<accession>A0ABR2KLE8</accession>
<proteinExistence type="predicted"/>
<keyword evidence="3" id="KW-1185">Reference proteome</keyword>
<feature type="compositionally biased region" description="Basic and acidic residues" evidence="1">
    <location>
        <begin position="405"/>
        <end position="423"/>
    </location>
</feature>
<evidence type="ECO:0008006" key="4">
    <source>
        <dbReference type="Google" id="ProtNLM"/>
    </source>
</evidence>
<comment type="caution">
    <text evidence="2">The sequence shown here is derived from an EMBL/GenBank/DDBJ whole genome shotgun (WGS) entry which is preliminary data.</text>
</comment>
<evidence type="ECO:0000313" key="2">
    <source>
        <dbReference type="EMBL" id="KAK8891561.1"/>
    </source>
</evidence>
<feature type="region of interest" description="Disordered" evidence="1">
    <location>
        <begin position="353"/>
        <end position="426"/>
    </location>
</feature>
<feature type="compositionally biased region" description="Basic residues" evidence="1">
    <location>
        <begin position="469"/>
        <end position="479"/>
    </location>
</feature>
<gene>
    <name evidence="2" type="ORF">M9Y10_028774</name>
</gene>
<name>A0ABR2KLE8_9EUKA</name>
<reference evidence="2 3" key="1">
    <citation type="submission" date="2024-04" db="EMBL/GenBank/DDBJ databases">
        <title>Tritrichomonas musculus Genome.</title>
        <authorList>
            <person name="Alves-Ferreira E."/>
            <person name="Grigg M."/>
            <person name="Lorenzi H."/>
            <person name="Galac M."/>
        </authorList>
    </citation>
    <scope>NUCLEOTIDE SEQUENCE [LARGE SCALE GENOMIC DNA]</scope>
    <source>
        <strain evidence="2 3">EAF2021</strain>
    </source>
</reference>
<feature type="compositionally biased region" description="Pro residues" evidence="1">
    <location>
        <begin position="377"/>
        <end position="387"/>
    </location>
</feature>
<organism evidence="2 3">
    <name type="scientific">Tritrichomonas musculus</name>
    <dbReference type="NCBI Taxonomy" id="1915356"/>
    <lineage>
        <taxon>Eukaryota</taxon>
        <taxon>Metamonada</taxon>
        <taxon>Parabasalia</taxon>
        <taxon>Tritrichomonadida</taxon>
        <taxon>Tritrichomonadidae</taxon>
        <taxon>Tritrichomonas</taxon>
    </lineage>
</organism>
<evidence type="ECO:0000313" key="3">
    <source>
        <dbReference type="Proteomes" id="UP001470230"/>
    </source>
</evidence>
<feature type="region of interest" description="Disordered" evidence="1">
    <location>
        <begin position="450"/>
        <end position="479"/>
    </location>
</feature>